<sequence>MNAERKVAVVTGGGTGIGRATCIRLAQTGCDVALIYSRSAEQADQTMHDVVQLGRQAMAIRADVSDKAQVNAAFEQVILQWGQLNYLVNNAAITRQLPFNDLDLVTDEIWDVLLSVNLKGSFNCSHAAAPHLRKQAGSAIVNVGSIAGETGFGSSLPYAVSKAAVHGLTRSLARALAPSIRVNCIAPGAVDTRWWVGHEDKMRQISGTLPLERISTPEDIAEAICFLLTAPSLTGQVIKAENGQTL</sequence>
<reference evidence="6" key="1">
    <citation type="journal article" date="2019" name="Int. J. Syst. Evol. Microbiol.">
        <title>The Global Catalogue of Microorganisms (GCM) 10K type strain sequencing project: providing services to taxonomists for standard genome sequencing and annotation.</title>
        <authorList>
            <consortium name="The Broad Institute Genomics Platform"/>
            <consortium name="The Broad Institute Genome Sequencing Center for Infectious Disease"/>
            <person name="Wu L."/>
            <person name="Ma J."/>
        </authorList>
    </citation>
    <scope>NUCLEOTIDE SEQUENCE [LARGE SCALE GENOMIC DNA]</scope>
    <source>
        <strain evidence="6">NBRC 105857</strain>
    </source>
</reference>
<comment type="similarity">
    <text evidence="1 3">Belongs to the short-chain dehydrogenases/reductases (SDR) family.</text>
</comment>
<dbReference type="PANTHER" id="PTHR43639:SF1">
    <property type="entry name" value="SHORT-CHAIN DEHYDROGENASE_REDUCTASE FAMILY PROTEIN"/>
    <property type="match status" value="1"/>
</dbReference>
<proteinExistence type="inferred from homology"/>
<dbReference type="InterPro" id="IPR002347">
    <property type="entry name" value="SDR_fam"/>
</dbReference>
<feature type="domain" description="Ketoreductase" evidence="4">
    <location>
        <begin position="6"/>
        <end position="188"/>
    </location>
</feature>
<evidence type="ECO:0000313" key="5">
    <source>
        <dbReference type="EMBL" id="GLR27484.1"/>
    </source>
</evidence>
<accession>A0ABQ5YXM7</accession>
<evidence type="ECO:0000259" key="4">
    <source>
        <dbReference type="SMART" id="SM00822"/>
    </source>
</evidence>
<dbReference type="InterPro" id="IPR020904">
    <property type="entry name" value="Sc_DH/Rdtase_CS"/>
</dbReference>
<comment type="caution">
    <text evidence="5">The sequence shown here is derived from an EMBL/GenBank/DDBJ whole genome shotgun (WGS) entry which is preliminary data.</text>
</comment>
<gene>
    <name evidence="5" type="primary">fabG_5</name>
    <name evidence="5" type="ORF">GCM10007875_25750</name>
</gene>
<evidence type="ECO:0000256" key="3">
    <source>
        <dbReference type="RuleBase" id="RU000363"/>
    </source>
</evidence>
<dbReference type="Proteomes" id="UP001156664">
    <property type="component" value="Unassembled WGS sequence"/>
</dbReference>
<dbReference type="CDD" id="cd05233">
    <property type="entry name" value="SDR_c"/>
    <property type="match status" value="1"/>
</dbReference>
<dbReference type="PANTHER" id="PTHR43639">
    <property type="entry name" value="OXIDOREDUCTASE, SHORT-CHAIN DEHYDROGENASE/REDUCTASE FAMILY (AFU_ORTHOLOGUE AFUA_5G02870)"/>
    <property type="match status" value="1"/>
</dbReference>
<dbReference type="InterPro" id="IPR057326">
    <property type="entry name" value="KR_dom"/>
</dbReference>
<dbReference type="PRINTS" id="PR00080">
    <property type="entry name" value="SDRFAMILY"/>
</dbReference>
<evidence type="ECO:0000256" key="2">
    <source>
        <dbReference type="ARBA" id="ARBA00023002"/>
    </source>
</evidence>
<evidence type="ECO:0000256" key="1">
    <source>
        <dbReference type="ARBA" id="ARBA00006484"/>
    </source>
</evidence>
<dbReference type="PRINTS" id="PR00081">
    <property type="entry name" value="GDHRDH"/>
</dbReference>
<dbReference type="PROSITE" id="PS00061">
    <property type="entry name" value="ADH_SHORT"/>
    <property type="match status" value="1"/>
</dbReference>
<dbReference type="InterPro" id="IPR036291">
    <property type="entry name" value="NAD(P)-bd_dom_sf"/>
</dbReference>
<evidence type="ECO:0000313" key="6">
    <source>
        <dbReference type="Proteomes" id="UP001156664"/>
    </source>
</evidence>
<dbReference type="SMART" id="SM00822">
    <property type="entry name" value="PKS_KR"/>
    <property type="match status" value="1"/>
</dbReference>
<dbReference type="SUPFAM" id="SSF51735">
    <property type="entry name" value="NAD(P)-binding Rossmann-fold domains"/>
    <property type="match status" value="1"/>
</dbReference>
<dbReference type="Pfam" id="PF00106">
    <property type="entry name" value="adh_short"/>
    <property type="match status" value="1"/>
</dbReference>
<dbReference type="Gene3D" id="3.40.50.720">
    <property type="entry name" value="NAD(P)-binding Rossmann-like Domain"/>
    <property type="match status" value="1"/>
</dbReference>
<protein>
    <submittedName>
        <fullName evidence="5">3-oxoacyl-ACP reductase</fullName>
    </submittedName>
</protein>
<dbReference type="RefSeq" id="WP_284282291.1">
    <property type="nucleotide sequence ID" value="NZ_BSOJ01000032.1"/>
</dbReference>
<dbReference type="EMBL" id="BSOJ01000032">
    <property type="protein sequence ID" value="GLR27484.1"/>
    <property type="molecule type" value="Genomic_DNA"/>
</dbReference>
<keyword evidence="6" id="KW-1185">Reference proteome</keyword>
<organism evidence="5 6">
    <name type="scientific">Limnobacter litoralis</name>
    <dbReference type="NCBI Taxonomy" id="481366"/>
    <lineage>
        <taxon>Bacteria</taxon>
        <taxon>Pseudomonadati</taxon>
        <taxon>Pseudomonadota</taxon>
        <taxon>Betaproteobacteria</taxon>
        <taxon>Burkholderiales</taxon>
        <taxon>Burkholderiaceae</taxon>
        <taxon>Limnobacter</taxon>
    </lineage>
</organism>
<name>A0ABQ5YXM7_9BURK</name>
<keyword evidence="2" id="KW-0560">Oxidoreductase</keyword>